<evidence type="ECO:0000313" key="2">
    <source>
        <dbReference type="EMBL" id="AGX87246.1"/>
    </source>
</evidence>
<gene>
    <name evidence="2" type="ORF">Cenrod_1153</name>
</gene>
<protein>
    <submittedName>
        <fullName evidence="2">Uncharacterized protein</fullName>
    </submittedName>
</protein>
<name>U5N6T0_9BURK</name>
<dbReference type="AlphaFoldDB" id="U5N6T0"/>
<dbReference type="Proteomes" id="UP000017184">
    <property type="component" value="Chromosome"/>
</dbReference>
<reference evidence="2 3" key="1">
    <citation type="journal article" date="2013" name="Genome Biol.">
        <title>Genomic analysis reveals key aspects of prokaryotic symbiosis in the phototrophic consortium "Chlorochromatium aggregatum".</title>
        <authorList>
            <person name="Liu Z."/>
            <person name="Muller J."/>
            <person name="Li T."/>
            <person name="Alvey R.M."/>
            <person name="Vogl K."/>
            <person name="Frigaard N.U."/>
            <person name="Rockwell N.C."/>
            <person name="Boyd E.S."/>
            <person name="Tomsho L.P."/>
            <person name="Schuster S.C."/>
            <person name="Henke P."/>
            <person name="Rohde M."/>
            <person name="Overmann J."/>
            <person name="Bryant D.A."/>
        </authorList>
    </citation>
    <scope>NUCLEOTIDE SEQUENCE [LARGE SCALE GENOMIC DNA]</scope>
    <source>
        <strain evidence="2">CR</strain>
    </source>
</reference>
<evidence type="ECO:0000256" key="1">
    <source>
        <dbReference type="SAM" id="MobiDB-lite"/>
    </source>
</evidence>
<accession>U5N6T0</accession>
<feature type="compositionally biased region" description="Polar residues" evidence="1">
    <location>
        <begin position="1"/>
        <end position="12"/>
    </location>
</feature>
<feature type="region of interest" description="Disordered" evidence="1">
    <location>
        <begin position="1"/>
        <end position="25"/>
    </location>
</feature>
<dbReference type="EMBL" id="CP004885">
    <property type="protein sequence ID" value="AGX87246.1"/>
    <property type="molecule type" value="Genomic_DNA"/>
</dbReference>
<keyword evidence="3" id="KW-1185">Reference proteome</keyword>
<proteinExistence type="predicted"/>
<sequence length="87" mass="9487">MGNLVGSQTSTRKQVRDRNETNAGYPATMPISFTLLLRLGLSYKEPIHHHGARMKQGGTQIVHEAHLLCCLRAGGALTAIFALLRCS</sequence>
<dbReference type="KEGG" id="cbx:Cenrod_1153"/>
<evidence type="ECO:0000313" key="3">
    <source>
        <dbReference type="Proteomes" id="UP000017184"/>
    </source>
</evidence>
<dbReference type="HOGENOM" id="CLU_2477637_0_0_4"/>
<dbReference type="STRING" id="946483.Cenrod_1153"/>
<organism evidence="2 3">
    <name type="scientific">Candidatus Symbiobacter mobilis CR</name>
    <dbReference type="NCBI Taxonomy" id="946483"/>
    <lineage>
        <taxon>Bacteria</taxon>
        <taxon>Pseudomonadati</taxon>
        <taxon>Pseudomonadota</taxon>
        <taxon>Betaproteobacteria</taxon>
        <taxon>Burkholderiales</taxon>
        <taxon>Comamonadaceae</taxon>
    </lineage>
</organism>